<dbReference type="SMART" id="SM00382">
    <property type="entry name" value="AAA"/>
    <property type="match status" value="1"/>
</dbReference>
<reference evidence="6 7" key="1">
    <citation type="journal article" date="2020" name="Insects">
        <title>Bacteria Belonging to Pseudomonas typographi sp. nov. from the Bark Beetle Ips typographus Have Genomic Potential to Aid in the Host Ecology.</title>
        <authorList>
            <person name="Peral-Aranega E."/>
            <person name="Saati-Santamaria Z."/>
            <person name="Kolarik M."/>
            <person name="Rivas R."/>
            <person name="Garcia-Fraile P."/>
        </authorList>
    </citation>
    <scope>NUCLEOTIDE SEQUENCE [LARGE SCALE GENOMIC DNA]</scope>
    <source>
        <strain evidence="6 7">CA3A</strain>
    </source>
</reference>
<keyword evidence="2" id="KW-0813">Transport</keyword>
<dbReference type="PROSITE" id="PS50893">
    <property type="entry name" value="ABC_TRANSPORTER_2"/>
    <property type="match status" value="1"/>
</dbReference>
<dbReference type="InterPro" id="IPR017871">
    <property type="entry name" value="ABC_transporter-like_CS"/>
</dbReference>
<dbReference type="Pfam" id="PF00005">
    <property type="entry name" value="ABC_tran"/>
    <property type="match status" value="1"/>
</dbReference>
<dbReference type="CDD" id="cd03293">
    <property type="entry name" value="ABC_NrtD_SsuB_transporters"/>
    <property type="match status" value="1"/>
</dbReference>
<organism evidence="6 7">
    <name type="scientific">Pseudomonas typographi</name>
    <dbReference type="NCBI Taxonomy" id="2715964"/>
    <lineage>
        <taxon>Bacteria</taxon>
        <taxon>Pseudomonadati</taxon>
        <taxon>Pseudomonadota</taxon>
        <taxon>Gammaproteobacteria</taxon>
        <taxon>Pseudomonadales</taxon>
        <taxon>Pseudomonadaceae</taxon>
        <taxon>Pseudomonas</taxon>
    </lineage>
</organism>
<dbReference type="Gene3D" id="3.40.50.300">
    <property type="entry name" value="P-loop containing nucleotide triphosphate hydrolases"/>
    <property type="match status" value="1"/>
</dbReference>
<evidence type="ECO:0000256" key="3">
    <source>
        <dbReference type="ARBA" id="ARBA00022741"/>
    </source>
</evidence>
<protein>
    <submittedName>
        <fullName evidence="6">ABC transporter ATP-binding protein</fullName>
    </submittedName>
</protein>
<accession>A0ABR7Z3M5</accession>
<evidence type="ECO:0000313" key="6">
    <source>
        <dbReference type="EMBL" id="MBD1600095.1"/>
    </source>
</evidence>
<comment type="similarity">
    <text evidence="1">Belongs to the ABC transporter superfamily.</text>
</comment>
<sequence length="277" mass="31102">MAACALAPEEQRPPHSGQPYVDLRGASLVYGSGGEQMLAIDRLDLQVGQGEFVAVVGPSGCGKSTLMKLVTGLLQPDAGAVFIQGQKVTGPVRNVGMAFQNSTLLPWRTTLENVLLPFELVKPHRQRIRRHHAEYRARAMHLLDVVGLKDFAEKYPWELSGGMQQRANVCRALVHQPPLLMLDEPFGALDAFTREELWLLTQQLWLKQRFSAILVTHDLREAVFLADRVIVLSKRPGRIILERRVDLPRPRSLAHTYEPAFSEIVHEIRDTILEARA</sequence>
<evidence type="ECO:0000256" key="1">
    <source>
        <dbReference type="ARBA" id="ARBA00005417"/>
    </source>
</evidence>
<dbReference type="PANTHER" id="PTHR42788">
    <property type="entry name" value="TAURINE IMPORT ATP-BINDING PROTEIN-RELATED"/>
    <property type="match status" value="1"/>
</dbReference>
<keyword evidence="7" id="KW-1185">Reference proteome</keyword>
<comment type="caution">
    <text evidence="6">The sequence shown here is derived from an EMBL/GenBank/DDBJ whole genome shotgun (WGS) entry which is preliminary data.</text>
</comment>
<dbReference type="GO" id="GO:0005524">
    <property type="term" value="F:ATP binding"/>
    <property type="evidence" value="ECO:0007669"/>
    <property type="project" value="UniProtKB-KW"/>
</dbReference>
<dbReference type="InterPro" id="IPR003439">
    <property type="entry name" value="ABC_transporter-like_ATP-bd"/>
</dbReference>
<dbReference type="Proteomes" id="UP000805841">
    <property type="component" value="Unassembled WGS sequence"/>
</dbReference>
<dbReference type="PANTHER" id="PTHR42788:SF13">
    <property type="entry name" value="ALIPHATIC SULFONATES IMPORT ATP-BINDING PROTEIN SSUB"/>
    <property type="match status" value="1"/>
</dbReference>
<dbReference type="InterPro" id="IPR050166">
    <property type="entry name" value="ABC_transporter_ATP-bind"/>
</dbReference>
<keyword evidence="3" id="KW-0547">Nucleotide-binding</keyword>
<feature type="domain" description="ABC transporter" evidence="5">
    <location>
        <begin position="23"/>
        <end position="259"/>
    </location>
</feature>
<dbReference type="InterPro" id="IPR027417">
    <property type="entry name" value="P-loop_NTPase"/>
</dbReference>
<dbReference type="PROSITE" id="PS00211">
    <property type="entry name" value="ABC_TRANSPORTER_1"/>
    <property type="match status" value="1"/>
</dbReference>
<gene>
    <name evidence="6" type="ORF">HAQ05_15475</name>
</gene>
<dbReference type="SUPFAM" id="SSF52540">
    <property type="entry name" value="P-loop containing nucleoside triphosphate hydrolases"/>
    <property type="match status" value="1"/>
</dbReference>
<evidence type="ECO:0000256" key="2">
    <source>
        <dbReference type="ARBA" id="ARBA00022448"/>
    </source>
</evidence>
<evidence type="ECO:0000256" key="4">
    <source>
        <dbReference type="ARBA" id="ARBA00022840"/>
    </source>
</evidence>
<dbReference type="EMBL" id="JAAOCA010000018">
    <property type="protein sequence ID" value="MBD1600095.1"/>
    <property type="molecule type" value="Genomic_DNA"/>
</dbReference>
<evidence type="ECO:0000259" key="5">
    <source>
        <dbReference type="PROSITE" id="PS50893"/>
    </source>
</evidence>
<evidence type="ECO:0000313" key="7">
    <source>
        <dbReference type="Proteomes" id="UP000805841"/>
    </source>
</evidence>
<name>A0ABR7Z3M5_9PSED</name>
<dbReference type="InterPro" id="IPR003593">
    <property type="entry name" value="AAA+_ATPase"/>
</dbReference>
<proteinExistence type="inferred from homology"/>
<keyword evidence="4 6" id="KW-0067">ATP-binding</keyword>